<feature type="domain" description="LRAT" evidence="2">
    <location>
        <begin position="174"/>
        <end position="287"/>
    </location>
</feature>
<keyword evidence="1" id="KW-0472">Membrane</keyword>
<dbReference type="EMBL" id="JAIZAY010000006">
    <property type="protein sequence ID" value="KAJ8040794.1"/>
    <property type="molecule type" value="Genomic_DNA"/>
</dbReference>
<sequence length="520" mass="59476">MGGVNPQYYLYRDARNYTSRSIPLSSTTNQPIRCTEQASTLCFGSQCWPCCTSFCRSCCLPCCYDRNYFGCCCQREPQQYDCNGKLRIYGPTENIVGLYCKRCHSEWLEENFCQENRLDTVRGHDLIIEEKRYILKVKTEPHPLAFSHCVEMVSGVRVPVRQEEVNRLRVGDHITWHRDYGMWHHAIISEIRGDGDGLSFVVVQWYGDDFCDKGAAEIELGTLCDIFSANGSLYKIVYDNNVILQNPPDLVLHRAFSRMDERGYDLLSDNCEHFASYCKTGRHRSGQEKWLKICKLPQFVMTAVIQTAVISVLFIALDKNDPRIVWPLLEKLFEIFLSCKELLIFTVMSAIEVIILLIIMFWRIWLSNYCGLCGRKRQTITDICRRVGEDTTESTVVVLFFALGSVISYGAGQIRGMPLSGDIIIAVLVNLLLGVVGRFVGLLFGHCCCRRTFCRNCEHLGKLLRLTDEETGSDSIQGTPSVSIENSYRAESSYETDDRVATEHTNLLPHYDYNSYYHSI</sequence>
<feature type="transmembrane region" description="Helical" evidence="1">
    <location>
        <begin position="342"/>
        <end position="365"/>
    </location>
</feature>
<evidence type="ECO:0000256" key="1">
    <source>
        <dbReference type="SAM" id="Phobius"/>
    </source>
</evidence>
<gene>
    <name evidence="3" type="ORF">HOLleu_15194</name>
</gene>
<comment type="caution">
    <text evidence="3">The sequence shown here is derived from an EMBL/GenBank/DDBJ whole genome shotgun (WGS) entry which is preliminary data.</text>
</comment>
<keyword evidence="1" id="KW-0812">Transmembrane</keyword>
<dbReference type="AlphaFoldDB" id="A0A9Q1C9Y0"/>
<feature type="transmembrane region" description="Helical" evidence="1">
    <location>
        <begin position="395"/>
        <end position="411"/>
    </location>
</feature>
<dbReference type="PROSITE" id="PS51934">
    <property type="entry name" value="LRAT"/>
    <property type="match status" value="1"/>
</dbReference>
<accession>A0A9Q1C9Y0</accession>
<dbReference type="OrthoDB" id="421951at2759"/>
<organism evidence="3 4">
    <name type="scientific">Holothuria leucospilota</name>
    <name type="common">Black long sea cucumber</name>
    <name type="synonym">Mertensiothuria leucospilota</name>
    <dbReference type="NCBI Taxonomy" id="206669"/>
    <lineage>
        <taxon>Eukaryota</taxon>
        <taxon>Metazoa</taxon>
        <taxon>Echinodermata</taxon>
        <taxon>Eleutherozoa</taxon>
        <taxon>Echinozoa</taxon>
        <taxon>Holothuroidea</taxon>
        <taxon>Aspidochirotacea</taxon>
        <taxon>Aspidochirotida</taxon>
        <taxon>Holothuriidae</taxon>
        <taxon>Holothuria</taxon>
    </lineage>
</organism>
<dbReference type="Gene3D" id="3.90.1720.10">
    <property type="entry name" value="endopeptidase domain like (from Nostoc punctiforme)"/>
    <property type="match status" value="1"/>
</dbReference>
<evidence type="ECO:0000259" key="2">
    <source>
        <dbReference type="PROSITE" id="PS51934"/>
    </source>
</evidence>
<dbReference type="PANTHER" id="PTHR46137:SF3">
    <property type="entry name" value="OS05G0310600 PROTEIN"/>
    <property type="match status" value="1"/>
</dbReference>
<evidence type="ECO:0000313" key="3">
    <source>
        <dbReference type="EMBL" id="KAJ8040794.1"/>
    </source>
</evidence>
<proteinExistence type="predicted"/>
<feature type="transmembrane region" description="Helical" evidence="1">
    <location>
        <begin position="423"/>
        <end position="445"/>
    </location>
</feature>
<keyword evidence="1" id="KW-1133">Transmembrane helix</keyword>
<dbReference type="Pfam" id="PF04970">
    <property type="entry name" value="LRAT"/>
    <property type="match status" value="1"/>
</dbReference>
<reference evidence="3" key="1">
    <citation type="submission" date="2021-10" db="EMBL/GenBank/DDBJ databases">
        <title>Tropical sea cucumber genome reveals ecological adaptation and Cuvierian tubules defense mechanism.</title>
        <authorList>
            <person name="Chen T."/>
        </authorList>
    </citation>
    <scope>NUCLEOTIDE SEQUENCE</scope>
    <source>
        <strain evidence="3">Nanhai2018</strain>
        <tissue evidence="3">Muscle</tissue>
    </source>
</reference>
<dbReference type="Proteomes" id="UP001152320">
    <property type="component" value="Chromosome 6"/>
</dbReference>
<protein>
    <recommendedName>
        <fullName evidence="2">LRAT domain-containing protein</fullName>
    </recommendedName>
</protein>
<keyword evidence="4" id="KW-1185">Reference proteome</keyword>
<dbReference type="InterPro" id="IPR007053">
    <property type="entry name" value="LRAT_dom"/>
</dbReference>
<name>A0A9Q1C9Y0_HOLLE</name>
<evidence type="ECO:0000313" key="4">
    <source>
        <dbReference type="Proteomes" id="UP001152320"/>
    </source>
</evidence>
<dbReference type="PANTHER" id="PTHR46137">
    <property type="entry name" value="OS05G0310600 PROTEIN"/>
    <property type="match status" value="1"/>
</dbReference>